<dbReference type="PROSITE" id="PS50014">
    <property type="entry name" value="BROMODOMAIN_2"/>
    <property type="match status" value="1"/>
</dbReference>
<dbReference type="OrthoDB" id="21449at2759"/>
<dbReference type="VEuPathDB" id="PlasmoDB:PBANKA_1448700"/>
<evidence type="ECO:0000256" key="1">
    <source>
        <dbReference type="ARBA" id="ARBA00023117"/>
    </source>
</evidence>
<evidence type="ECO:0000259" key="5">
    <source>
        <dbReference type="PROSITE" id="PS50014"/>
    </source>
</evidence>
<sequence>MDLTDSFLNIENNDLKRKDNAYIYLNEKGGNITLNNMNKSGQELTEKKKKNNTLGLNQENLLLKILKNNELIWKKKEDRRKFLSKQNLINSNDHNNKTKHNDINTHMCNGYLPAYVKENENVFYKTSYELYNMIKYQNIDKCYKTDNLINFYNDQNILNYKKIKRKNENKNKYYIDKNNVHSNDLESNILSFESNNFSSNYLLESFNNKLVNNYINIHNTDYIEIQDIFDESKLNNVKNKNLCFYKNVDLKKFIKNENNYMNEFMNPPKKKNNIYSQHLKENQIHSKNEINNNPHTDEIGKNIDNISIYEENSQIDIINNNIYHNDVHDYIPNNLNDNFIDEIKSDQNKFEEYKNNISDNILDFDLDKEFHFNDDSLGGKYNKNENEKDKIETLECELIFSEKDSSKFSDKNDSLMDIINDYNEEEIGYGKKQQIEIAFENVNDDANEVVNVNDFIDIEFLDKKEKITDLKNSDEISEQISDFFFDGEKKEKLKLEDEYCKNDDDKYISNYELNKSNINDNILIMNDVEGGNINGDKDDVENVNNVYSQINEEHEIIKDFDLNKEKTDFYNSVVYSFGNNYNNKDNYTHLKQNNNDHNIFKNIYQEYYHSINNDNLKSEIELFGNHIINNSYIFMLLNYKYIKNYNYNNSIYPFNSDDYTNYIFKNRNLDKNILQNENIIQEIFGTNDDKYPQKNNKLKKKIKNRSSLKHMQNIYHNSLFSDPHLLKNMKSSILRNKNTNIIQNENHIINPCDINKNTNLVNKLNENVVIDTNRHINNSNIIKDSQNIDHNNGNNILDSDKNKIISNMIKHKGNYNHEENDDECSEHFNEKYYHTYHYVNNNKLLKKKKKNEMFYMDFNTYLDIDHNNMNRQKESKIYLGNFTKIMNEFKMADIQYNENYIFDKLNEKLLHEVEKNDYISYMLRNIFLKEKKYSDILLKCLIYKPDEYQNVGTINFHNNILNEKEETYRIINKKTSNLSNIDEEGVLTTLEKMKKTNKIIKFDDSYFINNKKNRLECAENILKKTKNIIFFSHLKLDNYYKKNNPHEIENMILSYNNVYVNSQMTKDYYYSFELSNKKGVIAFSRFHKLDFRTGIHKYYHEYKKSKMILNDDFNKFHELENLEEIDGADKDDEAEDAVPWGWKNIEKNYLAQKDENLIISSYWNYIIPEVAKTHSYFNHPINKFFKLGNRQNIKNSKHLSICSIDKYENANKYFNGNNKNYYIRKTFKNIVNILNNENFNFDSHILDAWAIEKAYDHSIFDEDDGNENINIDNNINGKTDNHAFFFYNNSCLLLNDDSPLIILEYVEKDPFIILKLGMNSKINHYFTTKDDESLYSLEYKNKLKKYIEPFGEINVIKDYINYFGVPIKIKKQNQKLTFIENEIFKALLFTIPVYSMHKENDDYSIFDEPSQAINEHLVDVNHFQKNDMFKNVENINHSDNVFIENQQNINSFNSGEKSIHNEHIHTNSEIKNYSNIQNESTAKHSINEKNHHSNIPNSNDKDDSNMFYNTDFLLIRNISNNGKKYYIKPFYVDIKICKNIKENNGIINCIGNNINNSNKHNDQYENQMNKSDQYKTNNYNKNDLNHFEEIENMEKYNSNNIYVENINNQYREGNENYLNINYTNCIFYNVGFLDMHVSTYNPFYKKYIDEKRNYIRSWLIKLITKHQIKDSKKIKEILKTKLNTFINDKDINAIVKSVDINFILSKEYRDDRNNKNSYKSKNVCILECIYHFIQLYKYEGINFKNILENQEKLNKIIFLLNIEKERANNNIINIKKKMKIIYDKYCYMKIIYDKYCYKSEAKSIQFSLNKEDIYIDMIDNYHYVGSHFYDKNLINYFLYIRYLISCSPWNILKDYSTNLSTSKYSNNNNNNNTKQEIGRKKKTIYNKKYDSLNKKKKKNKLKNTQQKLKIRKNKYQFYYDQKDNDTTSNATSNDNDQINNIYSDDNFERYDKKNLRKKKKKNLNQYRKRELKNKQDSDIFEMIDEENKEEKIYHKKKKNNKVNKGENSFSELSDFSFSEEDNDESADDDKHSNSSNDEKRKKNKNKNDGDNKKKNKKNYSYAFYLFNHIICNEKIQQKIGNKKNSIDNSNYNDASICKNNAYLKKQKYQQNLKYKGRNSVQNIFFQKNETKKKGYTNFAKDNKGYTFHGKGKYNFSYFNANKRMSKGKDEFKNETQIENTKKNSYNELSGIEEYDEEINKYDQDINKKENKKEHGNYYLINNTFNLARKDKGKKKYMKYLENYQNLKNKQIRETQNYVDEFNNKEITQNINFINIYRVIEYLSGKDIINILLNVGFSMINIKKMNRNDQINKLRKYIENGTITNQNKIIYITMIKKIILEQFKNLHFPVYLKYNNNVLYLNEKKITSFFNNVDELNKLTNNTITHSGDINIKRTKKVEKNRVKLIKDFFKESINDDSACSSDMGTSSGSDSQLGGGLHDNEIGKKKKKNEFFDDESEEEEEEKKELEIIREMQAKNNNIEDNENNYKLIHCLKWTRIYIRKRDNSMSIYEFTESGENYGNIDADLRADNYENNYKECEINPNKNYKFEIMKKRKEILLKNSFKGVEKYITSENNYIENVQTLYIYGKKNIETFLKWKHFRTLIKKYFTLMQNKESEQRNLDAVEINQLNPKKNGDDSYTYNDQITINDNILFNNGIVKKRKYKKHKKKNLETPESFKTIINIFPTVGDDIKHWNTDKKYSEQNNLKTEKKKLKDKFTHGNEYAKNKDTKKKNIYDLSGDNNGKIINKKFMNTNYSINIKKNNKRYRQNTTLKRKDKNIYNNNAKSNLSISKNRKGGKLQSNQKSYNNATNNEHQNKKWEINREEYDRQIKDDEYNMIDSGKKKSNIKCSDVEDENDRKKKKRKKDKYYNEDKKGKHISNADEYMNKANSTTEKYIRCSSMVSENSVNLNARIDKNPDESSRTKLKKGNTYNNIKEIIENFNEKLLTIMKDISQVLNYKAFLNQVNETYAPMYYSVIKKPMYINKIIFRCKKRKYNNLSLFIDDVYLIVTNCKLYNTPTSVSAYLREIVDNMFLDIFNKIKGDDNLQNYNSILIDHFYKNKHFNNTWESINMEQSDLFNNSELSISKTNDLSINNIQQENLSSNFIPSIDTSRNYNNTMDTDFNLNTMFANFNSSNFHNMESDTSMNKLKDEHDNTKE</sequence>
<accession>A0A1D3SLJ8</accession>
<gene>
    <name evidence="6" type="ORF">PBSP11A_000466100</name>
</gene>
<protein>
    <submittedName>
        <fullName evidence="6">Bromodomain protein, putative</fullName>
    </submittedName>
</protein>
<dbReference type="Proteomes" id="UP000219860">
    <property type="component" value="Chromosome 14"/>
</dbReference>
<feature type="compositionally biased region" description="Polar residues" evidence="4">
    <location>
        <begin position="2778"/>
        <end position="2790"/>
    </location>
</feature>
<evidence type="ECO:0000313" key="7">
    <source>
        <dbReference type="Proteomes" id="UP000219860"/>
    </source>
</evidence>
<dbReference type="SMART" id="SM00297">
    <property type="entry name" value="BROMO"/>
    <property type="match status" value="1"/>
</dbReference>
<feature type="region of interest" description="Disordered" evidence="4">
    <location>
        <begin position="2013"/>
        <end position="2054"/>
    </location>
</feature>
<feature type="compositionally biased region" description="Low complexity" evidence="4">
    <location>
        <begin position="2417"/>
        <end position="2432"/>
    </location>
</feature>
<dbReference type="InterPro" id="IPR036427">
    <property type="entry name" value="Bromodomain-like_sf"/>
</dbReference>
<feature type="compositionally biased region" description="Polar residues" evidence="4">
    <location>
        <begin position="2798"/>
        <end position="2812"/>
    </location>
</feature>
<feature type="region of interest" description="Disordered" evidence="4">
    <location>
        <begin position="2769"/>
        <end position="2821"/>
    </location>
</feature>
<feature type="domain" description="Bromo" evidence="5">
    <location>
        <begin position="2952"/>
        <end position="3022"/>
    </location>
</feature>
<evidence type="ECO:0000313" key="6">
    <source>
        <dbReference type="EMBL" id="SCO64415.1"/>
    </source>
</evidence>
<feature type="compositionally biased region" description="Acidic residues" evidence="4">
    <location>
        <begin position="2452"/>
        <end position="2462"/>
    </location>
</feature>
<feature type="region of interest" description="Disordered" evidence="4">
    <location>
        <begin position="2835"/>
        <end position="2873"/>
    </location>
</feature>
<feature type="region of interest" description="Disordered" evidence="4">
    <location>
        <begin position="2417"/>
        <end position="2465"/>
    </location>
</feature>
<dbReference type="EMBL" id="LT608262">
    <property type="protein sequence ID" value="SCO64415.1"/>
    <property type="molecule type" value="Genomic_DNA"/>
</dbReference>
<evidence type="ECO:0000256" key="4">
    <source>
        <dbReference type="SAM" id="MobiDB-lite"/>
    </source>
</evidence>
<evidence type="ECO:0000256" key="3">
    <source>
        <dbReference type="SAM" id="Coils"/>
    </source>
</evidence>
<name>A0A1D3SLJ8_PLABE</name>
<dbReference type="PRINTS" id="PR00503">
    <property type="entry name" value="BROMODOMAIN"/>
</dbReference>
<feature type="compositionally biased region" description="Acidic residues" evidence="4">
    <location>
        <begin position="2017"/>
        <end position="2027"/>
    </location>
</feature>
<proteinExistence type="predicted"/>
<feature type="compositionally biased region" description="Basic and acidic residues" evidence="4">
    <location>
        <begin position="2028"/>
        <end position="2052"/>
    </location>
</feature>
<evidence type="ECO:0000256" key="2">
    <source>
        <dbReference type="PROSITE-ProRule" id="PRU00035"/>
    </source>
</evidence>
<dbReference type="SUPFAM" id="SSF47370">
    <property type="entry name" value="Bromodomain"/>
    <property type="match status" value="1"/>
</dbReference>
<reference evidence="6 7" key="1">
    <citation type="submission" date="2016-08" db="EMBL/GenBank/DDBJ databases">
        <authorList>
            <consortium name="Pathogen Informatics"/>
        </authorList>
    </citation>
    <scope>NUCLEOTIDE SEQUENCE [LARGE SCALE GENOMIC DNA]</scope>
    <source>
        <strain evidence="6 7">SP11 Antwerpcl1</strain>
    </source>
</reference>
<organism evidence="6 7">
    <name type="scientific">Plasmodium berghei</name>
    <dbReference type="NCBI Taxonomy" id="5821"/>
    <lineage>
        <taxon>Eukaryota</taxon>
        <taxon>Sar</taxon>
        <taxon>Alveolata</taxon>
        <taxon>Apicomplexa</taxon>
        <taxon>Aconoidasida</taxon>
        <taxon>Haemosporida</taxon>
        <taxon>Plasmodiidae</taxon>
        <taxon>Plasmodium</taxon>
        <taxon>Plasmodium (Vinckeia)</taxon>
    </lineage>
</organism>
<dbReference type="InterPro" id="IPR001487">
    <property type="entry name" value="Bromodomain"/>
</dbReference>
<feature type="coiled-coil region" evidence="3">
    <location>
        <begin position="2191"/>
        <end position="2260"/>
    </location>
</feature>
<keyword evidence="1 2" id="KW-0103">Bromodomain</keyword>
<keyword evidence="3" id="KW-0175">Coiled coil</keyword>